<evidence type="ECO:0000256" key="1">
    <source>
        <dbReference type="SAM" id="MobiDB-lite"/>
    </source>
</evidence>
<evidence type="ECO:0000313" key="2">
    <source>
        <dbReference type="EMBL" id="JAD30567.1"/>
    </source>
</evidence>
<feature type="compositionally biased region" description="Polar residues" evidence="1">
    <location>
        <begin position="54"/>
        <end position="64"/>
    </location>
</feature>
<feature type="region of interest" description="Disordered" evidence="1">
    <location>
        <begin position="1"/>
        <end position="28"/>
    </location>
</feature>
<protein>
    <submittedName>
        <fullName evidence="2">Uncharacterized protein</fullName>
    </submittedName>
</protein>
<proteinExistence type="predicted"/>
<feature type="region of interest" description="Disordered" evidence="1">
    <location>
        <begin position="41"/>
        <end position="64"/>
    </location>
</feature>
<dbReference type="EMBL" id="GBRH01267328">
    <property type="protein sequence ID" value="JAD30567.1"/>
    <property type="molecule type" value="Transcribed_RNA"/>
</dbReference>
<sequence length="64" mass="7044">MPNNSLPHSRRAQGFPFPFGHEFPTSEPPQQRLLATCTHAWQRPTPSAGKAPPGSSTTHTLPQR</sequence>
<organism evidence="2">
    <name type="scientific">Arundo donax</name>
    <name type="common">Giant reed</name>
    <name type="synonym">Donax arundinaceus</name>
    <dbReference type="NCBI Taxonomy" id="35708"/>
    <lineage>
        <taxon>Eukaryota</taxon>
        <taxon>Viridiplantae</taxon>
        <taxon>Streptophyta</taxon>
        <taxon>Embryophyta</taxon>
        <taxon>Tracheophyta</taxon>
        <taxon>Spermatophyta</taxon>
        <taxon>Magnoliopsida</taxon>
        <taxon>Liliopsida</taxon>
        <taxon>Poales</taxon>
        <taxon>Poaceae</taxon>
        <taxon>PACMAD clade</taxon>
        <taxon>Arundinoideae</taxon>
        <taxon>Arundineae</taxon>
        <taxon>Arundo</taxon>
    </lineage>
</organism>
<accession>A0A0A8Z6U8</accession>
<name>A0A0A8Z6U8_ARUDO</name>
<dbReference type="AlphaFoldDB" id="A0A0A8Z6U8"/>
<reference evidence="2" key="1">
    <citation type="submission" date="2014-09" db="EMBL/GenBank/DDBJ databases">
        <authorList>
            <person name="Magalhaes I.L.F."/>
            <person name="Oliveira U."/>
            <person name="Santos F.R."/>
            <person name="Vidigal T.H.D.A."/>
            <person name="Brescovit A.D."/>
            <person name="Santos A.J."/>
        </authorList>
    </citation>
    <scope>NUCLEOTIDE SEQUENCE</scope>
    <source>
        <tissue evidence="2">Shoot tissue taken approximately 20 cm above the soil surface</tissue>
    </source>
</reference>
<reference evidence="2" key="2">
    <citation type="journal article" date="2015" name="Data Brief">
        <title>Shoot transcriptome of the giant reed, Arundo donax.</title>
        <authorList>
            <person name="Barrero R.A."/>
            <person name="Guerrero F.D."/>
            <person name="Moolhuijzen P."/>
            <person name="Goolsby J.A."/>
            <person name="Tidwell J."/>
            <person name="Bellgard S.E."/>
            <person name="Bellgard M.I."/>
        </authorList>
    </citation>
    <scope>NUCLEOTIDE SEQUENCE</scope>
    <source>
        <tissue evidence="2">Shoot tissue taken approximately 20 cm above the soil surface</tissue>
    </source>
</reference>